<gene>
    <name evidence="3" type="ORF">DM298_04550</name>
</gene>
<sequence>MTVAQLNSYIFIIAVAVIAVATAVSAGCAVYIQKMKLAHKPVPQEVIDVKTKADWLVSEASTLLDASGVEKKDWATNQLQQTNPNLSDAEARGAIQSAYDKKQATQSQSTDSGGAVSLGTVDDDNDKG</sequence>
<feature type="transmembrane region" description="Helical" evidence="2">
    <location>
        <begin position="6"/>
        <end position="32"/>
    </location>
</feature>
<evidence type="ECO:0000256" key="1">
    <source>
        <dbReference type="SAM" id="MobiDB-lite"/>
    </source>
</evidence>
<protein>
    <submittedName>
        <fullName evidence="3">Uncharacterized protein</fullName>
    </submittedName>
</protein>
<dbReference type="AlphaFoldDB" id="A0A5B8ECT2"/>
<dbReference type="Proteomes" id="UP000312326">
    <property type="component" value="Chromosome"/>
</dbReference>
<dbReference type="EMBL" id="CP029754">
    <property type="protein sequence ID" value="QDD70229.1"/>
    <property type="molecule type" value="Genomic_DNA"/>
</dbReference>
<reference evidence="3 4" key="1">
    <citation type="submission" date="2018-06" db="EMBL/GenBank/DDBJ databases">
        <title>Complete genome sequnece of Lactobacillus amylovorus PMRA3.</title>
        <authorList>
            <person name="Nam Y.-D."/>
            <person name="Chung W.-H."/>
            <person name="Park Y.S."/>
            <person name="Kang J."/>
        </authorList>
    </citation>
    <scope>NUCLEOTIDE SEQUENCE [LARGE SCALE GENOMIC DNA]</scope>
    <source>
        <strain evidence="3 4">PMRA3</strain>
    </source>
</reference>
<dbReference type="RefSeq" id="WP_139962258.1">
    <property type="nucleotide sequence ID" value="NZ_CP029754.1"/>
</dbReference>
<feature type="compositionally biased region" description="Polar residues" evidence="1">
    <location>
        <begin position="75"/>
        <end position="86"/>
    </location>
</feature>
<evidence type="ECO:0000256" key="2">
    <source>
        <dbReference type="SAM" id="Phobius"/>
    </source>
</evidence>
<evidence type="ECO:0000313" key="4">
    <source>
        <dbReference type="Proteomes" id="UP000312326"/>
    </source>
</evidence>
<keyword evidence="2" id="KW-0472">Membrane</keyword>
<name>A0A5B8ECT2_LACAM</name>
<organism evidence="3 4">
    <name type="scientific">Lactobacillus amylovorus</name>
    <dbReference type="NCBI Taxonomy" id="1604"/>
    <lineage>
        <taxon>Bacteria</taxon>
        <taxon>Bacillati</taxon>
        <taxon>Bacillota</taxon>
        <taxon>Bacilli</taxon>
        <taxon>Lactobacillales</taxon>
        <taxon>Lactobacillaceae</taxon>
        <taxon>Lactobacillus</taxon>
    </lineage>
</organism>
<proteinExistence type="predicted"/>
<accession>A0A5B8ECT2</accession>
<feature type="region of interest" description="Disordered" evidence="1">
    <location>
        <begin position="75"/>
        <end position="128"/>
    </location>
</feature>
<keyword evidence="2" id="KW-1133">Transmembrane helix</keyword>
<evidence type="ECO:0000313" key="3">
    <source>
        <dbReference type="EMBL" id="QDD70229.1"/>
    </source>
</evidence>
<keyword evidence="2" id="KW-0812">Transmembrane</keyword>